<reference evidence="1" key="1">
    <citation type="journal article" date="2013" name="J. Plant Res.">
        <title>Effect of fungi and light on seed germination of three Opuntia species from semiarid lands of central Mexico.</title>
        <authorList>
            <person name="Delgado-Sanchez P."/>
            <person name="Jimenez-Bremont J.F."/>
            <person name="Guerrero-Gonzalez Mde L."/>
            <person name="Flores J."/>
        </authorList>
    </citation>
    <scope>NUCLEOTIDE SEQUENCE</scope>
    <source>
        <tissue evidence="1">Cladode</tissue>
    </source>
</reference>
<dbReference type="EMBL" id="GISG01111003">
    <property type="protein sequence ID" value="MBA4638855.1"/>
    <property type="molecule type" value="Transcribed_RNA"/>
</dbReference>
<organism evidence="1">
    <name type="scientific">Opuntia streptacantha</name>
    <name type="common">Prickly pear cactus</name>
    <name type="synonym">Opuntia cardona</name>
    <dbReference type="NCBI Taxonomy" id="393608"/>
    <lineage>
        <taxon>Eukaryota</taxon>
        <taxon>Viridiplantae</taxon>
        <taxon>Streptophyta</taxon>
        <taxon>Embryophyta</taxon>
        <taxon>Tracheophyta</taxon>
        <taxon>Spermatophyta</taxon>
        <taxon>Magnoliopsida</taxon>
        <taxon>eudicotyledons</taxon>
        <taxon>Gunneridae</taxon>
        <taxon>Pentapetalae</taxon>
        <taxon>Caryophyllales</taxon>
        <taxon>Cactineae</taxon>
        <taxon>Cactaceae</taxon>
        <taxon>Opuntioideae</taxon>
        <taxon>Opuntia</taxon>
    </lineage>
</organism>
<dbReference type="AlphaFoldDB" id="A0A7C8ZCQ7"/>
<accession>A0A7C8ZCQ7</accession>
<sequence length="180" mass="21099">MHIRLFPHVNLEGLLCIPYQPFKVHRQRPRVVTSSCYLSSKLISICFKLLNFSIKYVAELPNGFQIIYMFFQHIIWFPVIRVKLISICRIKLRLLHLQRVQLLGFYPNSIHAIFTVKKLDDISQRIPHCSIIFNHNVLHSFNQPPLYISSLRSFDGSINQTFPTTHGMEKELLRGQPSQI</sequence>
<protein>
    <submittedName>
        <fullName evidence="1">Uncharacterized protein</fullName>
    </submittedName>
</protein>
<proteinExistence type="predicted"/>
<reference evidence="1" key="2">
    <citation type="submission" date="2020-07" db="EMBL/GenBank/DDBJ databases">
        <authorList>
            <person name="Vera ALvarez R."/>
            <person name="Arias-Moreno D.M."/>
            <person name="Jimenez-Jacinto V."/>
            <person name="Jimenez-Bremont J.F."/>
            <person name="Swaminathan K."/>
            <person name="Moose S.P."/>
            <person name="Guerrero-Gonzalez M.L."/>
            <person name="Marino-Ramirez L."/>
            <person name="Landsman D."/>
            <person name="Rodriguez-Kessler M."/>
            <person name="Delgado-Sanchez P."/>
        </authorList>
    </citation>
    <scope>NUCLEOTIDE SEQUENCE</scope>
    <source>
        <tissue evidence="1">Cladode</tissue>
    </source>
</reference>
<name>A0A7C8ZCQ7_OPUST</name>
<evidence type="ECO:0000313" key="1">
    <source>
        <dbReference type="EMBL" id="MBA4638855.1"/>
    </source>
</evidence>